<gene>
    <name evidence="1" type="ORF">Anapl_12525</name>
</gene>
<evidence type="ECO:0000313" key="2">
    <source>
        <dbReference type="Proteomes" id="UP000296049"/>
    </source>
</evidence>
<protein>
    <submittedName>
        <fullName evidence="1">Uncharacterized protein</fullName>
    </submittedName>
</protein>
<name>R0J8N6_ANAPL</name>
<reference evidence="2" key="1">
    <citation type="journal article" date="2013" name="Nat. Genet.">
        <title>The duck genome and transcriptome provide insight into an avian influenza virus reservoir species.</title>
        <authorList>
            <person name="Huang Y."/>
            <person name="Li Y."/>
            <person name="Burt D.W."/>
            <person name="Chen H."/>
            <person name="Zhang Y."/>
            <person name="Qian W."/>
            <person name="Kim H."/>
            <person name="Gan S."/>
            <person name="Zhao Y."/>
            <person name="Li J."/>
            <person name="Yi K."/>
            <person name="Feng H."/>
            <person name="Zhu P."/>
            <person name="Li B."/>
            <person name="Liu Q."/>
            <person name="Fairley S."/>
            <person name="Magor K.E."/>
            <person name="Du Z."/>
            <person name="Hu X."/>
            <person name="Goodman L."/>
            <person name="Tafer H."/>
            <person name="Vignal A."/>
            <person name="Lee T."/>
            <person name="Kim K.W."/>
            <person name="Sheng Z."/>
            <person name="An Y."/>
            <person name="Searle S."/>
            <person name="Herrero J."/>
            <person name="Groenen M.A."/>
            <person name="Crooijmans R.P."/>
            <person name="Faraut T."/>
            <person name="Cai Q."/>
            <person name="Webster R.G."/>
            <person name="Aldridge J.R."/>
            <person name="Warren W.C."/>
            <person name="Bartschat S."/>
            <person name="Kehr S."/>
            <person name="Marz M."/>
            <person name="Stadler P.F."/>
            <person name="Smith J."/>
            <person name="Kraus R.H."/>
            <person name="Zhao Y."/>
            <person name="Ren L."/>
            <person name="Fei J."/>
            <person name="Morisson M."/>
            <person name="Kaiser P."/>
            <person name="Griffin D.K."/>
            <person name="Rao M."/>
            <person name="Pitel F."/>
            <person name="Wang J."/>
            <person name="Li N."/>
        </authorList>
    </citation>
    <scope>NUCLEOTIDE SEQUENCE [LARGE SCALE GENOMIC DNA]</scope>
</reference>
<accession>R0J8N6</accession>
<keyword evidence="2" id="KW-1185">Reference proteome</keyword>
<sequence length="80" mass="8629">MLSPYSLRKKQLLNSKNPQLQTKVGLVNVTNWESLELEAGKEQTLLTGRTAAPRNGWLSLTAALAGRYGMGASPVDTAQS</sequence>
<dbReference type="AlphaFoldDB" id="R0J8N6"/>
<dbReference type="Proteomes" id="UP000296049">
    <property type="component" value="Unassembled WGS sequence"/>
</dbReference>
<dbReference type="EMBL" id="KB746044">
    <property type="protein sequence ID" value="EOA93565.1"/>
    <property type="molecule type" value="Genomic_DNA"/>
</dbReference>
<proteinExistence type="predicted"/>
<evidence type="ECO:0000313" key="1">
    <source>
        <dbReference type="EMBL" id="EOA93565.1"/>
    </source>
</evidence>
<organism evidence="1 2">
    <name type="scientific">Anas platyrhynchos</name>
    <name type="common">Mallard</name>
    <name type="synonym">Anas boschas</name>
    <dbReference type="NCBI Taxonomy" id="8839"/>
    <lineage>
        <taxon>Eukaryota</taxon>
        <taxon>Metazoa</taxon>
        <taxon>Chordata</taxon>
        <taxon>Craniata</taxon>
        <taxon>Vertebrata</taxon>
        <taxon>Euteleostomi</taxon>
        <taxon>Archelosauria</taxon>
        <taxon>Archosauria</taxon>
        <taxon>Dinosauria</taxon>
        <taxon>Saurischia</taxon>
        <taxon>Theropoda</taxon>
        <taxon>Coelurosauria</taxon>
        <taxon>Aves</taxon>
        <taxon>Neognathae</taxon>
        <taxon>Galloanserae</taxon>
        <taxon>Anseriformes</taxon>
        <taxon>Anatidae</taxon>
        <taxon>Anatinae</taxon>
        <taxon>Anas</taxon>
    </lineage>
</organism>